<organism evidence="1 2">
    <name type="scientific">Brachionus plicatilis</name>
    <name type="common">Marine rotifer</name>
    <name type="synonym">Brachionus muelleri</name>
    <dbReference type="NCBI Taxonomy" id="10195"/>
    <lineage>
        <taxon>Eukaryota</taxon>
        <taxon>Metazoa</taxon>
        <taxon>Spiralia</taxon>
        <taxon>Gnathifera</taxon>
        <taxon>Rotifera</taxon>
        <taxon>Eurotatoria</taxon>
        <taxon>Monogononta</taxon>
        <taxon>Pseudotrocha</taxon>
        <taxon>Ploima</taxon>
        <taxon>Brachionidae</taxon>
        <taxon>Brachionus</taxon>
    </lineage>
</organism>
<keyword evidence="2" id="KW-1185">Reference proteome</keyword>
<feature type="non-terminal residue" evidence="1">
    <location>
        <position position="27"/>
    </location>
</feature>
<dbReference type="EMBL" id="REGN01009794">
    <property type="protein sequence ID" value="RNA00359.1"/>
    <property type="molecule type" value="Genomic_DNA"/>
</dbReference>
<dbReference type="AlphaFoldDB" id="A0A3M7PMZ5"/>
<name>A0A3M7PMZ5_BRAPC</name>
<reference evidence="1 2" key="1">
    <citation type="journal article" date="2018" name="Sci. Rep.">
        <title>Genomic signatures of local adaptation to the degree of environmental predictability in rotifers.</title>
        <authorList>
            <person name="Franch-Gras L."/>
            <person name="Hahn C."/>
            <person name="Garcia-Roger E.M."/>
            <person name="Carmona M.J."/>
            <person name="Serra M."/>
            <person name="Gomez A."/>
        </authorList>
    </citation>
    <scope>NUCLEOTIDE SEQUENCE [LARGE SCALE GENOMIC DNA]</scope>
    <source>
        <strain evidence="1">HYR1</strain>
    </source>
</reference>
<sequence>MAKLKNLSSDKSAGIDQVATHALKMCA</sequence>
<comment type="caution">
    <text evidence="1">The sequence shown here is derived from an EMBL/GenBank/DDBJ whole genome shotgun (WGS) entry which is preliminary data.</text>
</comment>
<proteinExistence type="predicted"/>
<evidence type="ECO:0000313" key="2">
    <source>
        <dbReference type="Proteomes" id="UP000276133"/>
    </source>
</evidence>
<accession>A0A3M7PMZ5</accession>
<dbReference type="Proteomes" id="UP000276133">
    <property type="component" value="Unassembled WGS sequence"/>
</dbReference>
<gene>
    <name evidence="1" type="ORF">BpHYR1_031434</name>
</gene>
<evidence type="ECO:0000313" key="1">
    <source>
        <dbReference type="EMBL" id="RNA00359.1"/>
    </source>
</evidence>
<protein>
    <submittedName>
        <fullName evidence="1">Uncharacterized protein</fullName>
    </submittedName>
</protein>